<dbReference type="Pfam" id="PF12728">
    <property type="entry name" value="HTH_17"/>
    <property type="match status" value="1"/>
</dbReference>
<dbReference type="SUPFAM" id="SSF46955">
    <property type="entry name" value="Putative DNA-binding domain"/>
    <property type="match status" value="1"/>
</dbReference>
<organism evidence="2 3">
    <name type="scientific">Victivallis lenta</name>
    <dbReference type="NCBI Taxonomy" id="2606640"/>
    <lineage>
        <taxon>Bacteria</taxon>
        <taxon>Pseudomonadati</taxon>
        <taxon>Lentisphaerota</taxon>
        <taxon>Lentisphaeria</taxon>
        <taxon>Victivallales</taxon>
        <taxon>Victivallaceae</taxon>
        <taxon>Victivallis</taxon>
    </lineage>
</organism>
<keyword evidence="3" id="KW-1185">Reference proteome</keyword>
<proteinExistence type="predicted"/>
<evidence type="ECO:0000259" key="1">
    <source>
        <dbReference type="Pfam" id="PF12728"/>
    </source>
</evidence>
<accession>A0A844G8L6</accession>
<dbReference type="InterPro" id="IPR009061">
    <property type="entry name" value="DNA-bd_dom_put_sf"/>
</dbReference>
<dbReference type="EMBL" id="VUNS01000040">
    <property type="protein sequence ID" value="MST99533.1"/>
    <property type="molecule type" value="Genomic_DNA"/>
</dbReference>
<dbReference type="Proteomes" id="UP000435649">
    <property type="component" value="Unassembled WGS sequence"/>
</dbReference>
<comment type="caution">
    <text evidence="2">The sequence shown here is derived from an EMBL/GenBank/DDBJ whole genome shotgun (WGS) entry which is preliminary data.</text>
</comment>
<reference evidence="2 3" key="1">
    <citation type="submission" date="2019-08" db="EMBL/GenBank/DDBJ databases">
        <title>In-depth cultivation of the pig gut microbiome towards novel bacterial diversity and tailored functional studies.</title>
        <authorList>
            <person name="Wylensek D."/>
            <person name="Hitch T.C.A."/>
            <person name="Clavel T."/>
        </authorList>
    </citation>
    <scope>NUCLEOTIDE SEQUENCE [LARGE SCALE GENOMIC DNA]</scope>
    <source>
        <strain evidence="2 3">BBE-744-WT-12</strain>
    </source>
</reference>
<feature type="domain" description="Helix-turn-helix" evidence="1">
    <location>
        <begin position="51"/>
        <end position="100"/>
    </location>
</feature>
<sequence length="101" mass="11249">MKVKTPTPAVLSAAVAILQPYIPELSPHNLIEALKNHNPAEPKEAVKQQPLTRQEVAKLLRISLNTVNRYLNQGKLQRVQLSSHAVRISPESVDTLLNNQK</sequence>
<gene>
    <name evidence="2" type="ORF">FYJ85_21120</name>
</gene>
<protein>
    <submittedName>
        <fullName evidence="2">Helix-turn-helix domain-containing protein</fullName>
    </submittedName>
</protein>
<dbReference type="InterPro" id="IPR041657">
    <property type="entry name" value="HTH_17"/>
</dbReference>
<dbReference type="AlphaFoldDB" id="A0A844G8L6"/>
<evidence type="ECO:0000313" key="2">
    <source>
        <dbReference type="EMBL" id="MST99533.1"/>
    </source>
</evidence>
<name>A0A844G8L6_9BACT</name>
<evidence type="ECO:0000313" key="3">
    <source>
        <dbReference type="Proteomes" id="UP000435649"/>
    </source>
</evidence>
<dbReference type="RefSeq" id="WP_154420709.1">
    <property type="nucleotide sequence ID" value="NZ_VUNS01000040.1"/>
</dbReference>